<evidence type="ECO:0000259" key="3">
    <source>
        <dbReference type="Pfam" id="PF13360"/>
    </source>
</evidence>
<evidence type="ECO:0000256" key="2">
    <source>
        <dbReference type="SAM" id="Phobius"/>
    </source>
</evidence>
<feature type="compositionally biased region" description="Polar residues" evidence="1">
    <location>
        <begin position="33"/>
        <end position="47"/>
    </location>
</feature>
<comment type="caution">
    <text evidence="4">The sequence shown here is derived from an EMBL/GenBank/DDBJ whole genome shotgun (WGS) entry which is preliminary data.</text>
</comment>
<evidence type="ECO:0000256" key="1">
    <source>
        <dbReference type="SAM" id="MobiDB-lite"/>
    </source>
</evidence>
<evidence type="ECO:0000313" key="5">
    <source>
        <dbReference type="Proteomes" id="UP001597417"/>
    </source>
</evidence>
<feature type="domain" description="Pyrrolo-quinoline quinone repeat" evidence="3">
    <location>
        <begin position="171"/>
        <end position="355"/>
    </location>
</feature>
<evidence type="ECO:0000313" key="4">
    <source>
        <dbReference type="EMBL" id="MFD2419351.1"/>
    </source>
</evidence>
<accession>A0ABW5FZK6</accession>
<keyword evidence="5" id="KW-1185">Reference proteome</keyword>
<dbReference type="EMBL" id="JBHUKR010000011">
    <property type="protein sequence ID" value="MFD2419351.1"/>
    <property type="molecule type" value="Genomic_DNA"/>
</dbReference>
<keyword evidence="2" id="KW-0812">Transmembrane</keyword>
<keyword evidence="2" id="KW-1133">Transmembrane helix</keyword>
<protein>
    <submittedName>
        <fullName evidence="4">PQQ-binding-like beta-propeller repeat protein</fullName>
    </submittedName>
</protein>
<reference evidence="5" key="1">
    <citation type="journal article" date="2019" name="Int. J. Syst. Evol. Microbiol.">
        <title>The Global Catalogue of Microorganisms (GCM) 10K type strain sequencing project: providing services to taxonomists for standard genome sequencing and annotation.</title>
        <authorList>
            <consortium name="The Broad Institute Genomics Platform"/>
            <consortium name="The Broad Institute Genome Sequencing Center for Infectious Disease"/>
            <person name="Wu L."/>
            <person name="Ma J."/>
        </authorList>
    </citation>
    <scope>NUCLEOTIDE SEQUENCE [LARGE SCALE GENOMIC DNA]</scope>
    <source>
        <strain evidence="5">CGMCC 4.7645</strain>
    </source>
</reference>
<dbReference type="Gene3D" id="2.130.10.10">
    <property type="entry name" value="YVTN repeat-like/Quinoprotein amine dehydrogenase"/>
    <property type="match status" value="1"/>
</dbReference>
<dbReference type="InterPro" id="IPR002372">
    <property type="entry name" value="PQQ_rpt_dom"/>
</dbReference>
<gene>
    <name evidence="4" type="ORF">ACFSXZ_23750</name>
</gene>
<name>A0ABW5FZK6_9PSEU</name>
<feature type="region of interest" description="Disordered" evidence="1">
    <location>
        <begin position="1"/>
        <end position="85"/>
    </location>
</feature>
<feature type="compositionally biased region" description="Pro residues" evidence="1">
    <location>
        <begin position="1"/>
        <end position="13"/>
    </location>
</feature>
<feature type="region of interest" description="Disordered" evidence="1">
    <location>
        <begin position="116"/>
        <end position="139"/>
    </location>
</feature>
<feature type="transmembrane region" description="Helical" evidence="2">
    <location>
        <begin position="94"/>
        <end position="118"/>
    </location>
</feature>
<dbReference type="InterPro" id="IPR015943">
    <property type="entry name" value="WD40/YVTN_repeat-like_dom_sf"/>
</dbReference>
<proteinExistence type="predicted"/>
<dbReference type="Proteomes" id="UP001597417">
    <property type="component" value="Unassembled WGS sequence"/>
</dbReference>
<dbReference type="SUPFAM" id="SSF50998">
    <property type="entry name" value="Quinoprotein alcohol dehydrogenase-like"/>
    <property type="match status" value="1"/>
</dbReference>
<feature type="compositionally biased region" description="Polar residues" evidence="1">
    <location>
        <begin position="14"/>
        <end position="25"/>
    </location>
</feature>
<organism evidence="4 5">
    <name type="scientific">Amycolatopsis pigmentata</name>
    <dbReference type="NCBI Taxonomy" id="450801"/>
    <lineage>
        <taxon>Bacteria</taxon>
        <taxon>Bacillati</taxon>
        <taxon>Actinomycetota</taxon>
        <taxon>Actinomycetes</taxon>
        <taxon>Pseudonocardiales</taxon>
        <taxon>Pseudonocardiaceae</taxon>
        <taxon>Amycolatopsis</taxon>
    </lineage>
</organism>
<sequence length="513" mass="52781">MTEPPGNPVPPQDSNPRNPNPQGWNAQGGDPQGWSTQGWTAPGTNPQGGYPPGANPQTWYPPGWNPAPGQPAYWQPMPGGVGGVPPKPQSRKGLLIALLVVVVVIAGTGITLAATGVFSSGNHGSSSAGSGGGGSHAAKKLWAAPPVGADSSQVHGGWIVDDHTVAYLAQSGITGYDLTTGHQVWQVNPPAGQQVCAMSHASDSGIGAVGFGPDKDHCTVVAAIDAKAGKQLWTTQLTLPSNFQGYTGLVGALSVAETTVVVDDPETAFGFGAADGAKHWEAPKVPDGSDLGGDCTSLDALATGNQTAQILDCDSGGVKVVTYDTATGQVKWTEDASNDRAPGSWWLLSSNPVVAVDARTGMYYLPGQGMPPVPIGVTSGRYASSHHEYGTSVFSGTTMVTVDTGEQETMHTTYSVTAYDITTGKPLWTHKFDPDSSAVVAGLDNGNVKVDYTPPDSDDTQQILSFALADGAMGQGPTFGGGQDGSAEPLAVQLVDDKIVQFGSPKAPVTVWR</sequence>
<dbReference type="Pfam" id="PF13360">
    <property type="entry name" value="PQQ_2"/>
    <property type="match status" value="1"/>
</dbReference>
<dbReference type="RefSeq" id="WP_378267348.1">
    <property type="nucleotide sequence ID" value="NZ_JBHUKR010000011.1"/>
</dbReference>
<dbReference type="InterPro" id="IPR011047">
    <property type="entry name" value="Quinoprotein_ADH-like_sf"/>
</dbReference>
<keyword evidence="2" id="KW-0472">Membrane</keyword>
<feature type="compositionally biased region" description="Low complexity" evidence="1">
    <location>
        <begin position="119"/>
        <end position="128"/>
    </location>
</feature>